<organism evidence="1 2">
    <name type="scientific">Pseudochelatococcus contaminans</name>
    <dbReference type="NCBI Taxonomy" id="1538103"/>
    <lineage>
        <taxon>Bacteria</taxon>
        <taxon>Pseudomonadati</taxon>
        <taxon>Pseudomonadota</taxon>
        <taxon>Alphaproteobacteria</taxon>
        <taxon>Hyphomicrobiales</taxon>
        <taxon>Chelatococcaceae</taxon>
        <taxon>Pseudochelatococcus</taxon>
    </lineage>
</organism>
<dbReference type="AlphaFoldDB" id="A0A7W5Z2U0"/>
<evidence type="ECO:0000313" key="2">
    <source>
        <dbReference type="Proteomes" id="UP000537592"/>
    </source>
</evidence>
<accession>A0A7W5Z2U0</accession>
<name>A0A7W5Z2U0_9HYPH</name>
<gene>
    <name evidence="1" type="ORF">FHS81_001148</name>
</gene>
<protein>
    <submittedName>
        <fullName evidence="1">Uncharacterized protein</fullName>
    </submittedName>
</protein>
<evidence type="ECO:0000313" key="1">
    <source>
        <dbReference type="EMBL" id="MBB3809078.1"/>
    </source>
</evidence>
<keyword evidence="2" id="KW-1185">Reference proteome</keyword>
<sequence length="56" mass="6413">MKCWVTENVSTSFLRIANTIGHNYLSYGIGTRESRLPCIVIPYHGRQGESRMKKRG</sequence>
<dbReference type="Proteomes" id="UP000537592">
    <property type="component" value="Unassembled WGS sequence"/>
</dbReference>
<dbReference type="EMBL" id="JACICC010000002">
    <property type="protein sequence ID" value="MBB3809078.1"/>
    <property type="molecule type" value="Genomic_DNA"/>
</dbReference>
<comment type="caution">
    <text evidence="1">The sequence shown here is derived from an EMBL/GenBank/DDBJ whole genome shotgun (WGS) entry which is preliminary data.</text>
</comment>
<proteinExistence type="predicted"/>
<reference evidence="1 2" key="1">
    <citation type="submission" date="2020-08" db="EMBL/GenBank/DDBJ databases">
        <title>Genomic Encyclopedia of Type Strains, Phase IV (KMG-IV): sequencing the most valuable type-strain genomes for metagenomic binning, comparative biology and taxonomic classification.</title>
        <authorList>
            <person name="Goeker M."/>
        </authorList>
    </citation>
    <scope>NUCLEOTIDE SEQUENCE [LARGE SCALE GENOMIC DNA]</scope>
    <source>
        <strain evidence="1 2">DSM 28760</strain>
    </source>
</reference>